<protein>
    <submittedName>
        <fullName evidence="2">Uncharacterized protein</fullName>
    </submittedName>
</protein>
<feature type="coiled-coil region" evidence="1">
    <location>
        <begin position="311"/>
        <end position="356"/>
    </location>
</feature>
<dbReference type="STRING" id="582675.SAMN05192565_11089"/>
<dbReference type="EMBL" id="FOPM01000010">
    <property type="protein sequence ID" value="SFG76442.1"/>
    <property type="molecule type" value="Genomic_DNA"/>
</dbReference>
<proteinExistence type="predicted"/>
<dbReference type="AlphaFoldDB" id="A0A1I2UH12"/>
<evidence type="ECO:0000256" key="1">
    <source>
        <dbReference type="SAM" id="Coils"/>
    </source>
</evidence>
<evidence type="ECO:0000313" key="3">
    <source>
        <dbReference type="Proteomes" id="UP000199229"/>
    </source>
</evidence>
<gene>
    <name evidence="2" type="ORF">SAMN05192565_11089</name>
</gene>
<accession>A0A1I2UH12</accession>
<sequence length="531" mass="60437">MSQQPQPKAPIIRSVSSITFSIGGENPFEKAIRLTVGWMQKLNPAIPTDATDAAAFDVGGGGDHPAKAVKIEHPERRIWSATIDNPDSNLLGRTWVTEITIAEQQGQVHFGTRLLNVTRNADDPYIPSIPGFIREIIKRLPCTADGVALSDLPTYINSSEDFDWFIKLLEHPHRRLPIVVMAEAVTRPPLINLESFSRRVCGAAHVIGISNNQTWRLTRLAGRDLTVFDGALRLYRPGFKLDDADQYAHPLWLSDQGRHGFWSAVPVINRVLSSGVSKGTTDYPRFEAVRQAAADFALKARRVNSSDAEMVRLYEEENIALRQEIESIRSEHNQWLADAEAERSASEAETSELKAENHRYRIQNEMLRRTLVREGSTLEREDLTDLSNFGEWASRNISPNIWFAPKALKSIERNNQYSRPEEIGEAIRLLDEVYAPMRREPDQQSYEEFTERSLNIGITISDCFSRSGDIQRFPEYSVTYHRERLWCDQHLKKGGGTDPRTMFRIYFCWNREKGVIVIGHLPTHLDNNMTN</sequence>
<keyword evidence="1" id="KW-0175">Coiled coil</keyword>
<evidence type="ECO:0000313" key="2">
    <source>
        <dbReference type="EMBL" id="SFG76442.1"/>
    </source>
</evidence>
<reference evidence="3" key="1">
    <citation type="submission" date="2016-10" db="EMBL/GenBank/DDBJ databases">
        <authorList>
            <person name="Varghese N."/>
            <person name="Submissions S."/>
        </authorList>
    </citation>
    <scope>NUCLEOTIDE SEQUENCE [LARGE SCALE GENOMIC DNA]</scope>
    <source>
        <strain evidence="3">Gh-105</strain>
    </source>
</reference>
<keyword evidence="3" id="KW-1185">Reference proteome</keyword>
<name>A0A1I2UH12_9HYPH</name>
<dbReference type="Proteomes" id="UP000199229">
    <property type="component" value="Unassembled WGS sequence"/>
</dbReference>
<dbReference type="RefSeq" id="WP_143103734.1">
    <property type="nucleotide sequence ID" value="NZ_FOPM01000010.1"/>
</dbReference>
<dbReference type="OrthoDB" id="7338316at2"/>
<organism evidence="2 3">
    <name type="scientific">Methylobacterium gossipiicola</name>
    <dbReference type="NCBI Taxonomy" id="582675"/>
    <lineage>
        <taxon>Bacteria</taxon>
        <taxon>Pseudomonadati</taxon>
        <taxon>Pseudomonadota</taxon>
        <taxon>Alphaproteobacteria</taxon>
        <taxon>Hyphomicrobiales</taxon>
        <taxon>Methylobacteriaceae</taxon>
        <taxon>Methylobacterium</taxon>
    </lineage>
</organism>